<keyword evidence="3" id="KW-0812">Transmembrane</keyword>
<evidence type="ECO:0000313" key="4">
    <source>
        <dbReference type="EMBL" id="AXQ79408.1"/>
    </source>
</evidence>
<dbReference type="EMBL" id="QVQY01000010">
    <property type="protein sequence ID" value="RFU51135.1"/>
    <property type="molecule type" value="Genomic_DNA"/>
</dbReference>
<evidence type="ECO:0000313" key="6">
    <source>
        <dbReference type="EMBL" id="RFU53233.1"/>
    </source>
</evidence>
<dbReference type="Gene3D" id="1.10.510.10">
    <property type="entry name" value="Transferase(Phosphotransferase) domain 1"/>
    <property type="match status" value="1"/>
</dbReference>
<name>A0A372KLT7_9STRE</name>
<evidence type="ECO:0000313" key="8">
    <source>
        <dbReference type="Proteomes" id="UP000262901"/>
    </source>
</evidence>
<dbReference type="Proteomes" id="UP000264056">
    <property type="component" value="Unassembled WGS sequence"/>
</dbReference>
<dbReference type="Proteomes" id="UP000262901">
    <property type="component" value="Unassembled WGS sequence"/>
</dbReference>
<dbReference type="InterPro" id="IPR018778">
    <property type="entry name" value="T7SS_EssB"/>
</dbReference>
<proteinExistence type="inferred from homology"/>
<evidence type="ECO:0000256" key="2">
    <source>
        <dbReference type="SAM" id="MobiDB-lite"/>
    </source>
</evidence>
<dbReference type="AlphaFoldDB" id="A0A372KLT7"/>
<protein>
    <submittedName>
        <fullName evidence="6">Type VII secretion protein EssB</fullName>
    </submittedName>
</protein>
<keyword evidence="3" id="KW-1133">Transmembrane helix</keyword>
<sequence length="406" mass="46634">MAQLTKEEITFDQQTFSFDKADSQWVLTLKRSDITTQAVEQVRLLEMEHPLLLPQTSRWDKETVTFTYTIEENGISYDSLKAMRLSEKIRAALNITDLADCLTLPITFFIDPANLFFTKNGMAKIAYRALPEIMKPVSLSEQDFLRQVKCTILTLFTDHHFEDLYQGALEVIKDIPPFLEEVVATDSLAQLRTNLTKSFEEVLADENATLSLVPRRKYKRFKYLTIWFSALSVVLTVPLVYIIFLQMPFQQKMLDADREFLKLNYSAVASTLKSVDLNRMPFTQKYELAYSYVQNLNFSDEQRSAVLNNISLKSDELLLDYWIEIGRANNDEAMDISIRLEDYDLIIYAIAQKIEEVKNDSSLSGSEREEQLESLQSDYETYNEERQAAINGGDDESDASSSSSGK</sequence>
<evidence type="ECO:0000256" key="3">
    <source>
        <dbReference type="SAM" id="Phobius"/>
    </source>
</evidence>
<dbReference type="KEGG" id="schj:DDV21_010130"/>
<evidence type="ECO:0000313" key="7">
    <source>
        <dbReference type="Proteomes" id="UP000246115"/>
    </source>
</evidence>
<dbReference type="RefSeq" id="WP_116878183.1">
    <property type="nucleotide sequence ID" value="NZ_CP031733.1"/>
</dbReference>
<reference evidence="5 9" key="1">
    <citation type="submission" date="2018-08" db="EMBL/GenBank/DDBJ databases">
        <title>Draft genome of Streptococcus sp .nov. Z2.</title>
        <authorList>
            <person name="Tian Z."/>
        </authorList>
    </citation>
    <scope>NUCLEOTIDE SEQUENCE [LARGE SCALE GENOMIC DNA]</scope>
    <source>
        <strain evidence="5 9">Z2</strain>
    </source>
</reference>
<gene>
    <name evidence="6" type="primary">essB</name>
    <name evidence="4" type="ORF">DDV21_010130</name>
    <name evidence="5" type="ORF">DDV22_05370</name>
    <name evidence="6" type="ORF">DDV23_05880</name>
</gene>
<feature type="region of interest" description="Disordered" evidence="2">
    <location>
        <begin position="359"/>
        <end position="406"/>
    </location>
</feature>
<accession>A0A372KLT7</accession>
<keyword evidence="3" id="KW-0472">Membrane</keyword>
<keyword evidence="9" id="KW-1185">Reference proteome</keyword>
<dbReference type="Proteomes" id="UP000246115">
    <property type="component" value="Chromosome"/>
</dbReference>
<dbReference type="InterPro" id="IPR042565">
    <property type="entry name" value="T7SS_EssB_C"/>
</dbReference>
<reference evidence="4" key="4">
    <citation type="journal article" date="2019" name="Int. J. Syst. Evol. Microbiol.">
        <title>Streptococcus chenjunshii sp. nov. isolated from feces of Tibetan antelopes.</title>
        <authorList>
            <person name="Tian Z."/>
            <person name="Lu S."/>
            <person name="Jin D."/>
            <person name="Yang J."/>
            <person name="Pu J."/>
            <person name="Lai X.H."/>
            <person name="Bai X.N."/>
            <person name="Wu X.M."/>
            <person name="Li J."/>
            <person name="Wang S."/>
            <person name="Xu J."/>
        </authorList>
    </citation>
    <scope>NUCLEOTIDE SEQUENCE</scope>
    <source>
        <strain evidence="4">Z15</strain>
    </source>
</reference>
<dbReference type="NCBIfam" id="TIGR03926">
    <property type="entry name" value="T7_EssB"/>
    <property type="match status" value="1"/>
</dbReference>
<dbReference type="Gene3D" id="1.25.40.680">
    <property type="entry name" value="Type VII secretion system EssB, C-terminal-like domain"/>
    <property type="match status" value="1"/>
</dbReference>
<accession>A0A346NEG3</accession>
<evidence type="ECO:0000313" key="5">
    <source>
        <dbReference type="EMBL" id="RFU51135.1"/>
    </source>
</evidence>
<evidence type="ECO:0000313" key="9">
    <source>
        <dbReference type="Proteomes" id="UP000264056"/>
    </source>
</evidence>
<evidence type="ECO:0000256" key="1">
    <source>
        <dbReference type="ARBA" id="ARBA00010163"/>
    </source>
</evidence>
<organism evidence="6 8">
    <name type="scientific">Streptococcus chenjunshii</name>
    <dbReference type="NCBI Taxonomy" id="2173853"/>
    <lineage>
        <taxon>Bacteria</taxon>
        <taxon>Bacillati</taxon>
        <taxon>Bacillota</taxon>
        <taxon>Bacilli</taxon>
        <taxon>Lactobacillales</taxon>
        <taxon>Streptococcaceae</taxon>
        <taxon>Streptococcus</taxon>
    </lineage>
</organism>
<reference evidence="7" key="3">
    <citation type="submission" date="2018-08" db="EMBL/GenBank/DDBJ databases">
        <title>Streptococcus chenjunshii sp. nov., isolated from stools sample of the Tibetan antelope in the Qinghai-Tibet plateau, China.</title>
        <authorList>
            <person name="Tian Z."/>
        </authorList>
    </citation>
    <scope>NUCLEOTIDE SEQUENCE [LARGE SCALE GENOMIC DNA]</scope>
    <source>
        <strain evidence="7">Z15</strain>
    </source>
</reference>
<comment type="similarity">
    <text evidence="1">Belongs to the EssB family.</text>
</comment>
<dbReference type="EMBL" id="CP031733">
    <property type="protein sequence ID" value="AXQ79408.1"/>
    <property type="molecule type" value="Genomic_DNA"/>
</dbReference>
<feature type="transmembrane region" description="Helical" evidence="3">
    <location>
        <begin position="224"/>
        <end position="244"/>
    </location>
</feature>
<dbReference type="OrthoDB" id="4975281at2"/>
<reference evidence="6 8" key="2">
    <citation type="submission" date="2018-08" db="EMBL/GenBank/DDBJ databases">
        <title>Draft genome of Streptococcus sp. nov. Z1.</title>
        <authorList>
            <person name="Tian Z."/>
        </authorList>
    </citation>
    <scope>NUCLEOTIDE SEQUENCE [LARGE SCALE GENOMIC DNA]</scope>
    <source>
        <strain evidence="6">Z1</strain>
        <strain evidence="8">Z1(2018)</strain>
    </source>
</reference>
<dbReference type="EMBL" id="QVQZ01000010">
    <property type="protein sequence ID" value="RFU53233.1"/>
    <property type="molecule type" value="Genomic_DNA"/>
</dbReference>
<dbReference type="Pfam" id="PF10140">
    <property type="entry name" value="YukC"/>
    <property type="match status" value="1"/>
</dbReference>